<dbReference type="PANTHER" id="PTHR36974">
    <property type="entry name" value="MEMBRANE PROTEIN-RELATED"/>
    <property type="match status" value="1"/>
</dbReference>
<keyword evidence="1" id="KW-0812">Transmembrane</keyword>
<reference evidence="2 3" key="1">
    <citation type="journal article" date="2019" name="Emerg. Microbes Infect.">
        <title>Comprehensive subspecies identification of 175 nontuberculous mycobacteria species based on 7547 genomic profiles.</title>
        <authorList>
            <person name="Matsumoto Y."/>
            <person name="Kinjo T."/>
            <person name="Motooka D."/>
            <person name="Nabeya D."/>
            <person name="Jung N."/>
            <person name="Uechi K."/>
            <person name="Horii T."/>
            <person name="Iida T."/>
            <person name="Fujita J."/>
            <person name="Nakamura S."/>
        </authorList>
    </citation>
    <scope>NUCLEOTIDE SEQUENCE [LARGE SCALE GENOMIC DNA]</scope>
    <source>
        <strain evidence="2 3">JCM 18565</strain>
    </source>
</reference>
<keyword evidence="1" id="KW-1133">Transmembrane helix</keyword>
<feature type="transmembrane region" description="Helical" evidence="1">
    <location>
        <begin position="99"/>
        <end position="122"/>
    </location>
</feature>
<evidence type="ECO:0000256" key="1">
    <source>
        <dbReference type="SAM" id="Phobius"/>
    </source>
</evidence>
<feature type="transmembrane region" description="Helical" evidence="1">
    <location>
        <begin position="38"/>
        <end position="55"/>
    </location>
</feature>
<comment type="caution">
    <text evidence="2">The sequence shown here is derived from an EMBL/GenBank/DDBJ whole genome shotgun (WGS) entry which is preliminary data.</text>
</comment>
<evidence type="ECO:0000313" key="2">
    <source>
        <dbReference type="EMBL" id="GFG80077.1"/>
    </source>
</evidence>
<gene>
    <name evidence="2" type="ORF">MPRG_33530</name>
</gene>
<feature type="transmembrane region" description="Helical" evidence="1">
    <location>
        <begin position="75"/>
        <end position="92"/>
    </location>
</feature>
<protein>
    <submittedName>
        <fullName evidence="2">Membrane protein</fullName>
    </submittedName>
</protein>
<dbReference type="Proteomes" id="UP000465240">
    <property type="component" value="Unassembled WGS sequence"/>
</dbReference>
<keyword evidence="3" id="KW-1185">Reference proteome</keyword>
<dbReference type="PANTHER" id="PTHR36974:SF1">
    <property type="entry name" value="DOXX FAMILY MEMBRANE PROTEIN"/>
    <property type="match status" value="1"/>
</dbReference>
<evidence type="ECO:0000313" key="3">
    <source>
        <dbReference type="Proteomes" id="UP000465240"/>
    </source>
</evidence>
<accession>A0ABQ1C6Y0</accession>
<sequence length="153" mass="16441">MVTRPSGSDVHAVAMDGQGMISAMTTESLAERAPAQTTAYRLAAMLLGVGTLHFVAPKPFDDIIPAELPFSARFYTYASGVAEIVIGALLLPRGTRRPAAAAAAALFIGVYPGNLNMVRLWWDKPLPMRILALARLPLQFPMITAAIKVYRSS</sequence>
<name>A0ABQ1C6Y0_9MYCO</name>
<proteinExistence type="predicted"/>
<keyword evidence="1" id="KW-0472">Membrane</keyword>
<dbReference type="EMBL" id="BLKX01000001">
    <property type="protein sequence ID" value="GFG80077.1"/>
    <property type="molecule type" value="Genomic_DNA"/>
</dbReference>
<organism evidence="2 3">
    <name type="scientific">Mycobacterium paragordonae</name>
    <dbReference type="NCBI Taxonomy" id="1389713"/>
    <lineage>
        <taxon>Bacteria</taxon>
        <taxon>Bacillati</taxon>
        <taxon>Actinomycetota</taxon>
        <taxon>Actinomycetes</taxon>
        <taxon>Mycobacteriales</taxon>
        <taxon>Mycobacteriaceae</taxon>
        <taxon>Mycobacterium</taxon>
    </lineage>
</organism>